<dbReference type="AlphaFoldDB" id="A0A2G1QUJ8"/>
<comment type="caution">
    <text evidence="3">The sequence shown here is derived from an EMBL/GenBank/DDBJ whole genome shotgun (WGS) entry which is preliminary data.</text>
</comment>
<feature type="region of interest" description="Disordered" evidence="1">
    <location>
        <begin position="1"/>
        <end position="21"/>
    </location>
</feature>
<dbReference type="EMBL" id="PDVP01000001">
    <property type="protein sequence ID" value="PHP69182.1"/>
    <property type="molecule type" value="Genomic_DNA"/>
</dbReference>
<organism evidence="3 4">
    <name type="scientific">Zhengella mangrovi</name>
    <dbReference type="NCBI Taxonomy" id="1982044"/>
    <lineage>
        <taxon>Bacteria</taxon>
        <taxon>Pseudomonadati</taxon>
        <taxon>Pseudomonadota</taxon>
        <taxon>Alphaproteobacteria</taxon>
        <taxon>Hyphomicrobiales</taxon>
        <taxon>Notoacmeibacteraceae</taxon>
        <taxon>Zhengella</taxon>
    </lineage>
</organism>
<proteinExistence type="predicted"/>
<dbReference type="RefSeq" id="WP_099303998.1">
    <property type="nucleotide sequence ID" value="NZ_PDVP01000001.1"/>
</dbReference>
<accession>A0A2G1QUJ8</accession>
<name>A0A2G1QUJ8_9HYPH</name>
<feature type="domain" description="YgjP-like metallopeptidase" evidence="2">
    <location>
        <begin position="40"/>
        <end position="243"/>
    </location>
</feature>
<evidence type="ECO:0000256" key="1">
    <source>
        <dbReference type="SAM" id="MobiDB-lite"/>
    </source>
</evidence>
<gene>
    <name evidence="3" type="ORF">CSC94_03105</name>
</gene>
<sequence>MLPSFLTRKTRPSGARTRERLHSVGGRELPLKIVENAQARRLTLRIGAGGQSLRVTVPTGHPEGDIDRFLDRHRGWLESRLARLPDRPDLRPGVKLPVLGVPHRIIHEPGKRGTVERTTIDGEPVLIVHGERAHLKRRLADHMKALARAEIEPLVTRHATAAGGRSVSSVRYKDTVSRWGSCSASGGLSFSWRIAMAPRPIIDYLVAHECAHLKHMDHSPQFWTLCERLCPRTKEAKAWLKRNGQALQAIGFK</sequence>
<dbReference type="InterPro" id="IPR002725">
    <property type="entry name" value="YgjP-like_metallopeptidase"/>
</dbReference>
<protein>
    <recommendedName>
        <fullName evidence="2">YgjP-like metallopeptidase domain-containing protein</fullName>
    </recommendedName>
</protein>
<dbReference type="Proteomes" id="UP000221168">
    <property type="component" value="Unassembled WGS sequence"/>
</dbReference>
<reference evidence="3 4" key="1">
    <citation type="submission" date="2017-10" db="EMBL/GenBank/DDBJ databases">
        <title>Sedimentibacterium mangrovi gen. nov., sp. nov., a novel member of family Phyllobacteriacea isolated from mangrove sediment.</title>
        <authorList>
            <person name="Liao H."/>
            <person name="Tian Y."/>
        </authorList>
    </citation>
    <scope>NUCLEOTIDE SEQUENCE [LARGE SCALE GENOMIC DNA]</scope>
    <source>
        <strain evidence="3 4">X9-2-2</strain>
    </source>
</reference>
<evidence type="ECO:0000313" key="3">
    <source>
        <dbReference type="EMBL" id="PHP69182.1"/>
    </source>
</evidence>
<dbReference type="InterPro" id="IPR053136">
    <property type="entry name" value="UTP_pyrophosphatase-like"/>
</dbReference>
<dbReference type="CDD" id="cd07344">
    <property type="entry name" value="M48_yhfN_like"/>
    <property type="match status" value="1"/>
</dbReference>
<dbReference type="Gene3D" id="3.30.2010.10">
    <property type="entry name" value="Metalloproteases ('zincins'), catalytic domain"/>
    <property type="match status" value="1"/>
</dbReference>
<dbReference type="PANTHER" id="PTHR30399:SF1">
    <property type="entry name" value="UTP PYROPHOSPHATASE"/>
    <property type="match status" value="1"/>
</dbReference>
<evidence type="ECO:0000259" key="2">
    <source>
        <dbReference type="Pfam" id="PF01863"/>
    </source>
</evidence>
<dbReference type="PANTHER" id="PTHR30399">
    <property type="entry name" value="UNCHARACTERIZED PROTEIN YGJP"/>
    <property type="match status" value="1"/>
</dbReference>
<dbReference type="Pfam" id="PF01863">
    <property type="entry name" value="YgjP-like"/>
    <property type="match status" value="1"/>
</dbReference>
<evidence type="ECO:0000313" key="4">
    <source>
        <dbReference type="Proteomes" id="UP000221168"/>
    </source>
</evidence>
<dbReference type="OrthoDB" id="9795402at2"/>
<keyword evidence="4" id="KW-1185">Reference proteome</keyword>